<dbReference type="EMBL" id="JAHGAV010000785">
    <property type="protein sequence ID" value="KAG6923722.1"/>
    <property type="molecule type" value="Genomic_DNA"/>
</dbReference>
<protein>
    <submittedName>
        <fullName evidence="2">Uncharacterized protein</fullName>
    </submittedName>
</protein>
<gene>
    <name evidence="2" type="ORF">G0U57_019539</name>
</gene>
<organism evidence="2 3">
    <name type="scientific">Chelydra serpentina</name>
    <name type="common">Snapping turtle</name>
    <name type="synonym">Testudo serpentina</name>
    <dbReference type="NCBI Taxonomy" id="8475"/>
    <lineage>
        <taxon>Eukaryota</taxon>
        <taxon>Metazoa</taxon>
        <taxon>Chordata</taxon>
        <taxon>Craniata</taxon>
        <taxon>Vertebrata</taxon>
        <taxon>Euteleostomi</taxon>
        <taxon>Archelosauria</taxon>
        <taxon>Testudinata</taxon>
        <taxon>Testudines</taxon>
        <taxon>Cryptodira</taxon>
        <taxon>Durocryptodira</taxon>
        <taxon>Americhelydia</taxon>
        <taxon>Chelydroidea</taxon>
        <taxon>Chelydridae</taxon>
        <taxon>Chelydra</taxon>
    </lineage>
</organism>
<name>A0A8T1S3L2_CHESE</name>
<evidence type="ECO:0000256" key="1">
    <source>
        <dbReference type="SAM" id="MobiDB-lite"/>
    </source>
</evidence>
<feature type="non-terminal residue" evidence="2">
    <location>
        <position position="1"/>
    </location>
</feature>
<dbReference type="Proteomes" id="UP000765507">
    <property type="component" value="Unassembled WGS sequence"/>
</dbReference>
<dbReference type="AlphaFoldDB" id="A0A8T1S3L2"/>
<evidence type="ECO:0000313" key="2">
    <source>
        <dbReference type="EMBL" id="KAG6923722.1"/>
    </source>
</evidence>
<feature type="region of interest" description="Disordered" evidence="1">
    <location>
        <begin position="22"/>
        <end position="68"/>
    </location>
</feature>
<proteinExistence type="predicted"/>
<accession>A0A8T1S3L2</accession>
<comment type="caution">
    <text evidence="2">The sequence shown here is derived from an EMBL/GenBank/DDBJ whole genome shotgun (WGS) entry which is preliminary data.</text>
</comment>
<evidence type="ECO:0000313" key="3">
    <source>
        <dbReference type="Proteomes" id="UP000765507"/>
    </source>
</evidence>
<reference evidence="2 3" key="1">
    <citation type="journal article" date="2020" name="G3 (Bethesda)">
        <title>Draft Genome of the Common Snapping Turtle, Chelydra serpentina, a Model for Phenotypic Plasticity in Reptiles.</title>
        <authorList>
            <person name="Das D."/>
            <person name="Singh S.K."/>
            <person name="Bierstedt J."/>
            <person name="Erickson A."/>
            <person name="Galli G.L.J."/>
            <person name="Crossley D.A. 2nd"/>
            <person name="Rhen T."/>
        </authorList>
    </citation>
    <scope>NUCLEOTIDE SEQUENCE [LARGE SCALE GENOMIC DNA]</scope>
    <source>
        <strain evidence="2">KW</strain>
    </source>
</reference>
<keyword evidence="3" id="KW-1185">Reference proteome</keyword>
<sequence>MKVHTTLKEDKSWIYPQISDNEEEMKRSSLHSRCRSGKINGGSPASASVTPHGNRLPGSKPTSGYLIR</sequence>